<evidence type="ECO:0000313" key="2">
    <source>
        <dbReference type="Proteomes" id="UP001472677"/>
    </source>
</evidence>
<dbReference type="Proteomes" id="UP001472677">
    <property type="component" value="Unassembled WGS sequence"/>
</dbReference>
<gene>
    <name evidence="1" type="ORF">V6N12_041614</name>
</gene>
<keyword evidence="2" id="KW-1185">Reference proteome</keyword>
<organism evidence="1 2">
    <name type="scientific">Hibiscus sabdariffa</name>
    <name type="common">roselle</name>
    <dbReference type="NCBI Taxonomy" id="183260"/>
    <lineage>
        <taxon>Eukaryota</taxon>
        <taxon>Viridiplantae</taxon>
        <taxon>Streptophyta</taxon>
        <taxon>Embryophyta</taxon>
        <taxon>Tracheophyta</taxon>
        <taxon>Spermatophyta</taxon>
        <taxon>Magnoliopsida</taxon>
        <taxon>eudicotyledons</taxon>
        <taxon>Gunneridae</taxon>
        <taxon>Pentapetalae</taxon>
        <taxon>rosids</taxon>
        <taxon>malvids</taxon>
        <taxon>Malvales</taxon>
        <taxon>Malvaceae</taxon>
        <taxon>Malvoideae</taxon>
        <taxon>Hibiscus</taxon>
    </lineage>
</organism>
<accession>A0ABR2B109</accession>
<dbReference type="EMBL" id="JBBPBM010000231">
    <property type="protein sequence ID" value="KAK8499709.1"/>
    <property type="molecule type" value="Genomic_DNA"/>
</dbReference>
<protein>
    <submittedName>
        <fullName evidence="1">Uncharacterized protein</fullName>
    </submittedName>
</protein>
<sequence>MGEISGFLMKFPPLLQCLMSLLERIIVKLPMPFEKLLGIKPSADSPTAEEAWKELIACVKYIFSNEFLSALHPLSSHFKVALRRIGDANGSVPASVIAICDGKPNNLYKIINPAVESHHFLVLSYFMRAAAGLQELVVSPEERFSIWRTDPYPSDLIESSMSQQSQL</sequence>
<comment type="caution">
    <text evidence="1">The sequence shown here is derived from an EMBL/GenBank/DDBJ whole genome shotgun (WGS) entry which is preliminary data.</text>
</comment>
<name>A0ABR2B109_9ROSI</name>
<evidence type="ECO:0000313" key="1">
    <source>
        <dbReference type="EMBL" id="KAK8499709.1"/>
    </source>
</evidence>
<dbReference type="Pfam" id="PF21224">
    <property type="entry name" value="Hen1_LCD"/>
    <property type="match status" value="1"/>
</dbReference>
<reference evidence="1 2" key="1">
    <citation type="journal article" date="2024" name="G3 (Bethesda)">
        <title>Genome assembly of Hibiscus sabdariffa L. provides insights into metabolisms of medicinal natural products.</title>
        <authorList>
            <person name="Kim T."/>
        </authorList>
    </citation>
    <scope>NUCLEOTIDE SEQUENCE [LARGE SCALE GENOMIC DNA]</scope>
    <source>
        <strain evidence="1">TK-2024</strain>
        <tissue evidence="1">Old leaves</tissue>
    </source>
</reference>
<proteinExistence type="predicted"/>